<dbReference type="InterPro" id="IPR036291">
    <property type="entry name" value="NAD(P)-bd_dom_sf"/>
</dbReference>
<evidence type="ECO:0000256" key="3">
    <source>
        <dbReference type="ARBA" id="ARBA00022723"/>
    </source>
</evidence>
<dbReference type="Gene3D" id="3.40.50.720">
    <property type="entry name" value="NAD(P)-binding Rossmann-like Domain"/>
    <property type="match status" value="1"/>
</dbReference>
<evidence type="ECO:0000256" key="6">
    <source>
        <dbReference type="ARBA" id="ARBA00023027"/>
    </source>
</evidence>
<dbReference type="InterPro" id="IPR011032">
    <property type="entry name" value="GroES-like_sf"/>
</dbReference>
<evidence type="ECO:0000313" key="10">
    <source>
        <dbReference type="Proteomes" id="UP000037751"/>
    </source>
</evidence>
<dbReference type="InterPro" id="IPR013149">
    <property type="entry name" value="ADH-like_C"/>
</dbReference>
<dbReference type="SMART" id="SM00829">
    <property type="entry name" value="PKS_ER"/>
    <property type="match status" value="1"/>
</dbReference>
<dbReference type="PANTHER" id="PTHR43161:SF9">
    <property type="entry name" value="SORBITOL DEHYDROGENASE"/>
    <property type="match status" value="1"/>
</dbReference>
<keyword evidence="5" id="KW-0560">Oxidoreductase</keyword>
<evidence type="ECO:0000256" key="4">
    <source>
        <dbReference type="ARBA" id="ARBA00022833"/>
    </source>
</evidence>
<name>A0A0M8MJ56_9BASI</name>
<dbReference type="Proteomes" id="UP000037751">
    <property type="component" value="Unassembled WGS sequence"/>
</dbReference>
<dbReference type="InterPro" id="IPR013154">
    <property type="entry name" value="ADH-like_N"/>
</dbReference>
<dbReference type="Gene3D" id="3.90.180.10">
    <property type="entry name" value="Medium-chain alcohol dehydrogenases, catalytic domain"/>
    <property type="match status" value="1"/>
</dbReference>
<sequence length="386" mass="41537">MSSENSLPVPPAEGNMSFVLKRVHETVFEDRPVLPLREGEVRVNVRQTGLCGSDSHYREHGRIGDFILTAPMVLGHESSGIVVEVGPGVTSHKVGDRVALEPGVPCLACPRCISGLYNHCPKMVFAATPPYDGTLATYYNLHAAFAHKIPDHMTMEEASLMEPLSVGVHAVVTMGQVRALENVLVLGAGPIGLLCGAVARAYGARRVVVTDLVDEKLRFASSFCATSTFKTLSKYEGEPEADHAARVARELVEHLGGDVKDNDGFDLVVDATGAQSCLLLAAWAARQRGRVVAVGMGRPEVLMAITRISVREIQLSGSFRYAAGDYEKSIALAAERKIDVTRLVTHRYAFKDANKAFDAVTRGTGEDGKTCIKVQISQGEAPVMVP</sequence>
<dbReference type="GO" id="GO:0006062">
    <property type="term" value="P:sorbitol catabolic process"/>
    <property type="evidence" value="ECO:0007669"/>
    <property type="project" value="TreeGrafter"/>
</dbReference>
<comment type="caution">
    <text evidence="9">The sequence shown here is derived from an EMBL/GenBank/DDBJ whole genome shotgun (WGS) entry which is preliminary data.</text>
</comment>
<evidence type="ECO:0000256" key="1">
    <source>
        <dbReference type="ARBA" id="ARBA00001947"/>
    </source>
</evidence>
<organism evidence="9 10">
    <name type="scientific">Malassezia pachydermatis</name>
    <dbReference type="NCBI Taxonomy" id="77020"/>
    <lineage>
        <taxon>Eukaryota</taxon>
        <taxon>Fungi</taxon>
        <taxon>Dikarya</taxon>
        <taxon>Basidiomycota</taxon>
        <taxon>Ustilaginomycotina</taxon>
        <taxon>Malasseziomycetes</taxon>
        <taxon>Malasseziales</taxon>
        <taxon>Malasseziaceae</taxon>
        <taxon>Malassezia</taxon>
    </lineage>
</organism>
<dbReference type="SUPFAM" id="SSF51735">
    <property type="entry name" value="NAD(P)-binding Rossmann-fold domains"/>
    <property type="match status" value="1"/>
</dbReference>
<evidence type="ECO:0000313" key="9">
    <source>
        <dbReference type="EMBL" id="KOS13516.1"/>
    </source>
</evidence>
<proteinExistence type="inferred from homology"/>
<dbReference type="GO" id="GO:0003939">
    <property type="term" value="F:L-iditol 2-dehydrogenase (NAD+) activity"/>
    <property type="evidence" value="ECO:0007669"/>
    <property type="project" value="TreeGrafter"/>
</dbReference>
<dbReference type="Pfam" id="PF00107">
    <property type="entry name" value="ADH_zinc_N"/>
    <property type="match status" value="1"/>
</dbReference>
<evidence type="ECO:0000256" key="2">
    <source>
        <dbReference type="ARBA" id="ARBA00008072"/>
    </source>
</evidence>
<accession>A0A0M8MJ56</accession>
<feature type="domain" description="Enoyl reductase (ER)" evidence="8">
    <location>
        <begin position="21"/>
        <end position="372"/>
    </location>
</feature>
<dbReference type="PROSITE" id="PS00059">
    <property type="entry name" value="ADH_ZINC"/>
    <property type="match status" value="1"/>
</dbReference>
<dbReference type="SUPFAM" id="SSF50129">
    <property type="entry name" value="GroES-like"/>
    <property type="match status" value="1"/>
</dbReference>
<dbReference type="EMBL" id="LGAV01000006">
    <property type="protein sequence ID" value="KOS13516.1"/>
    <property type="molecule type" value="Genomic_DNA"/>
</dbReference>
<protein>
    <submittedName>
        <fullName evidence="9">Xylitol dehydrogenase</fullName>
    </submittedName>
</protein>
<evidence type="ECO:0000256" key="5">
    <source>
        <dbReference type="ARBA" id="ARBA00023002"/>
    </source>
</evidence>
<evidence type="ECO:0000256" key="7">
    <source>
        <dbReference type="RuleBase" id="RU361277"/>
    </source>
</evidence>
<dbReference type="GO" id="GO:0008270">
    <property type="term" value="F:zinc ion binding"/>
    <property type="evidence" value="ECO:0007669"/>
    <property type="project" value="InterPro"/>
</dbReference>
<dbReference type="OrthoDB" id="2148442at2759"/>
<dbReference type="InterPro" id="IPR002328">
    <property type="entry name" value="ADH_Zn_CS"/>
</dbReference>
<dbReference type="GeneID" id="28726616"/>
<dbReference type="FunFam" id="3.40.50.720:FF:000068">
    <property type="entry name" value="Sorbitol dehydrogenase"/>
    <property type="match status" value="1"/>
</dbReference>
<dbReference type="VEuPathDB" id="FungiDB:Malapachy_0210"/>
<evidence type="ECO:0000259" key="8">
    <source>
        <dbReference type="SMART" id="SM00829"/>
    </source>
</evidence>
<dbReference type="CDD" id="cd05285">
    <property type="entry name" value="sorbitol_DH"/>
    <property type="match status" value="1"/>
</dbReference>
<dbReference type="InterPro" id="IPR045306">
    <property type="entry name" value="SDH-like"/>
</dbReference>
<dbReference type="PANTHER" id="PTHR43161">
    <property type="entry name" value="SORBITOL DEHYDROGENASE"/>
    <property type="match status" value="1"/>
</dbReference>
<dbReference type="Pfam" id="PF08240">
    <property type="entry name" value="ADH_N"/>
    <property type="match status" value="1"/>
</dbReference>
<keyword evidence="10" id="KW-1185">Reference proteome</keyword>
<dbReference type="InterPro" id="IPR020843">
    <property type="entry name" value="ER"/>
</dbReference>
<comment type="similarity">
    <text evidence="2 7">Belongs to the zinc-containing alcohol dehydrogenase family.</text>
</comment>
<dbReference type="AlphaFoldDB" id="A0A0M8MJ56"/>
<gene>
    <name evidence="9" type="ORF">Malapachy_0210</name>
</gene>
<dbReference type="RefSeq" id="XP_017991148.1">
    <property type="nucleotide sequence ID" value="XM_018134741.1"/>
</dbReference>
<comment type="cofactor">
    <cofactor evidence="1 7">
        <name>Zn(2+)</name>
        <dbReference type="ChEBI" id="CHEBI:29105"/>
    </cofactor>
</comment>
<dbReference type="STRING" id="77020.A0A0M8MJ56"/>
<keyword evidence="6" id="KW-0520">NAD</keyword>
<keyword evidence="4 7" id="KW-0862">Zinc</keyword>
<keyword evidence="3 7" id="KW-0479">Metal-binding</keyword>
<reference evidence="9 10" key="1">
    <citation type="submission" date="2015-07" db="EMBL/GenBank/DDBJ databases">
        <title>Draft Genome Sequence of Malassezia furfur CBS1878 and Malassezia pachydermatis CBS1879.</title>
        <authorList>
            <person name="Triana S."/>
            <person name="Ohm R."/>
            <person name="Gonzalez A."/>
            <person name="DeCock H."/>
            <person name="Restrepo S."/>
            <person name="Celis A."/>
        </authorList>
    </citation>
    <scope>NUCLEOTIDE SEQUENCE [LARGE SCALE GENOMIC DNA]</scope>
    <source>
        <strain evidence="9 10">CBS 1879</strain>
    </source>
</reference>